<protein>
    <submittedName>
        <fullName evidence="2">Uncharacterized protein</fullName>
    </submittedName>
</protein>
<keyword evidence="1" id="KW-1133">Transmembrane helix</keyword>
<evidence type="ECO:0000313" key="2">
    <source>
        <dbReference type="EMBL" id="SBV33491.1"/>
    </source>
</evidence>
<dbReference type="EMBL" id="LT598653">
    <property type="protein sequence ID" value="SBV33491.1"/>
    <property type="molecule type" value="Genomic_DNA"/>
</dbReference>
<accession>A0A1Y5PU36</accession>
<dbReference type="AlphaFoldDB" id="A0A1Y5PU36"/>
<sequence>MQALEGLEDAGPSRQRLWDRHASPISILLLGSLLLAAVLGFTGGQPSPPRTADFGDARLTVKTPAIIRNGEFFETDVTLTADAPLDDAVIAVTPSLWHDMTVNTMIPAPAEESFADGYFRFSYGPLEAGERLHVKIDGQINPPLFAGTRGEIALFDGGRRVGSMPLSIKVLP</sequence>
<reference evidence="2" key="1">
    <citation type="submission" date="2016-03" db="EMBL/GenBank/DDBJ databases">
        <authorList>
            <person name="Ploux O."/>
        </authorList>
    </citation>
    <scope>NUCLEOTIDE SEQUENCE</scope>
    <source>
        <strain evidence="2">UC10</strain>
    </source>
</reference>
<proteinExistence type="predicted"/>
<dbReference type="RefSeq" id="WP_295319481.1">
    <property type="nucleotide sequence ID" value="NZ_LT598653.1"/>
</dbReference>
<gene>
    <name evidence="2" type="ORF">SPPYR_2371</name>
</gene>
<evidence type="ECO:0000256" key="1">
    <source>
        <dbReference type="SAM" id="Phobius"/>
    </source>
</evidence>
<organism evidence="2">
    <name type="scientific">uncultured Sphingopyxis sp</name>
    <dbReference type="NCBI Taxonomy" id="310581"/>
    <lineage>
        <taxon>Bacteria</taxon>
        <taxon>Pseudomonadati</taxon>
        <taxon>Pseudomonadota</taxon>
        <taxon>Alphaproteobacteria</taxon>
        <taxon>Sphingomonadales</taxon>
        <taxon>Sphingomonadaceae</taxon>
        <taxon>Sphingopyxis</taxon>
        <taxon>environmental samples</taxon>
    </lineage>
</organism>
<dbReference type="KEGG" id="sphu:SPPYR_2371"/>
<keyword evidence="1" id="KW-0472">Membrane</keyword>
<name>A0A1Y5PU36_9SPHN</name>
<keyword evidence="1" id="KW-0812">Transmembrane</keyword>
<feature type="transmembrane region" description="Helical" evidence="1">
    <location>
        <begin position="22"/>
        <end position="41"/>
    </location>
</feature>